<dbReference type="Gene3D" id="3.40.50.2000">
    <property type="entry name" value="Glycogen Phosphorylase B"/>
    <property type="match status" value="2"/>
</dbReference>
<dbReference type="OrthoDB" id="734129at2759"/>
<dbReference type="Pfam" id="PF00534">
    <property type="entry name" value="Glycos_transf_1"/>
    <property type="match status" value="1"/>
</dbReference>
<evidence type="ECO:0000313" key="11">
    <source>
        <dbReference type="EMBL" id="SJL12714.1"/>
    </source>
</evidence>
<evidence type="ECO:0000256" key="7">
    <source>
        <dbReference type="ARBA" id="ARBA00032160"/>
    </source>
</evidence>
<evidence type="ECO:0000256" key="2">
    <source>
        <dbReference type="ARBA" id="ARBA00004687"/>
    </source>
</evidence>
<evidence type="ECO:0000259" key="10">
    <source>
        <dbReference type="Pfam" id="PF08288"/>
    </source>
</evidence>
<keyword evidence="6" id="KW-0808">Transferase</keyword>
<reference evidence="12" key="1">
    <citation type="journal article" date="2017" name="Nat. Ecol. Evol.">
        <title>Genome expansion and lineage-specific genetic innovations in the forest pathogenic fungi Armillaria.</title>
        <authorList>
            <person name="Sipos G."/>
            <person name="Prasanna A.N."/>
            <person name="Walter M.C."/>
            <person name="O'Connor E."/>
            <person name="Balint B."/>
            <person name="Krizsan K."/>
            <person name="Kiss B."/>
            <person name="Hess J."/>
            <person name="Varga T."/>
            <person name="Slot J."/>
            <person name="Riley R."/>
            <person name="Boka B."/>
            <person name="Rigling D."/>
            <person name="Barry K."/>
            <person name="Lee J."/>
            <person name="Mihaltcheva S."/>
            <person name="LaButti K."/>
            <person name="Lipzen A."/>
            <person name="Waldron R."/>
            <person name="Moloney N.M."/>
            <person name="Sperisen C."/>
            <person name="Kredics L."/>
            <person name="Vagvoelgyi C."/>
            <person name="Patrignani A."/>
            <person name="Fitzpatrick D."/>
            <person name="Nagy I."/>
            <person name="Doyle S."/>
            <person name="Anderson J.B."/>
            <person name="Grigoriev I.V."/>
            <person name="Gueldener U."/>
            <person name="Muensterkoetter M."/>
            <person name="Nagy L.G."/>
        </authorList>
    </citation>
    <scope>NUCLEOTIDE SEQUENCE [LARGE SCALE GENOMIC DNA]</scope>
    <source>
        <strain evidence="12">C18/9</strain>
    </source>
</reference>
<keyword evidence="4" id="KW-0337">GPI-anchor biosynthesis</keyword>
<keyword evidence="5" id="KW-0328">Glycosyltransferase</keyword>
<evidence type="ECO:0000256" key="5">
    <source>
        <dbReference type="ARBA" id="ARBA00022676"/>
    </source>
</evidence>
<keyword evidence="12" id="KW-1185">Reference proteome</keyword>
<dbReference type="CDD" id="cd03796">
    <property type="entry name" value="GT4_PIG-A-like"/>
    <property type="match status" value="1"/>
</dbReference>
<dbReference type="Proteomes" id="UP000219338">
    <property type="component" value="Unassembled WGS sequence"/>
</dbReference>
<dbReference type="InterPro" id="IPR013234">
    <property type="entry name" value="PIGA_GPI_anchor_biosynthesis"/>
</dbReference>
<evidence type="ECO:0000313" key="12">
    <source>
        <dbReference type="Proteomes" id="UP000219338"/>
    </source>
</evidence>
<dbReference type="EC" id="2.4.1.198" evidence="3"/>
<dbReference type="GO" id="GO:0006506">
    <property type="term" value="P:GPI anchor biosynthetic process"/>
    <property type="evidence" value="ECO:0007669"/>
    <property type="project" value="UniProtKB-UniPathway"/>
</dbReference>
<evidence type="ECO:0000256" key="3">
    <source>
        <dbReference type="ARBA" id="ARBA00012420"/>
    </source>
</evidence>
<dbReference type="InterPro" id="IPR039507">
    <property type="entry name" value="PIG-A/GPI3"/>
</dbReference>
<dbReference type="PANTHER" id="PTHR45871:SF1">
    <property type="entry name" value="PHOSPHATIDYLINOSITOL N-ACETYLGLUCOSAMINYLTRANSFERASE SUBUNIT A"/>
    <property type="match status" value="1"/>
</dbReference>
<dbReference type="Gene3D" id="3.80.10.10">
    <property type="entry name" value="Ribonuclease Inhibitor"/>
    <property type="match status" value="1"/>
</dbReference>
<dbReference type="AlphaFoldDB" id="A0A284RVE3"/>
<dbReference type="SUPFAM" id="SSF53756">
    <property type="entry name" value="UDP-Glycosyltransferase/glycogen phosphorylase"/>
    <property type="match status" value="1"/>
</dbReference>
<organism evidence="11 12">
    <name type="scientific">Armillaria ostoyae</name>
    <name type="common">Armillaria root rot fungus</name>
    <dbReference type="NCBI Taxonomy" id="47428"/>
    <lineage>
        <taxon>Eukaryota</taxon>
        <taxon>Fungi</taxon>
        <taxon>Dikarya</taxon>
        <taxon>Basidiomycota</taxon>
        <taxon>Agaricomycotina</taxon>
        <taxon>Agaricomycetes</taxon>
        <taxon>Agaricomycetidae</taxon>
        <taxon>Agaricales</taxon>
        <taxon>Marasmiineae</taxon>
        <taxon>Physalacriaceae</taxon>
        <taxon>Armillaria</taxon>
    </lineage>
</organism>
<feature type="domain" description="Glycosyl transferase family 1" evidence="9">
    <location>
        <begin position="198"/>
        <end position="342"/>
    </location>
</feature>
<dbReference type="EMBL" id="FUEG01000018">
    <property type="protein sequence ID" value="SJL12714.1"/>
    <property type="molecule type" value="Genomic_DNA"/>
</dbReference>
<dbReference type="UniPathway" id="UPA00196"/>
<keyword evidence="8" id="KW-1133">Transmembrane helix</keyword>
<proteinExistence type="predicted"/>
<keyword evidence="8" id="KW-0472">Membrane</keyword>
<protein>
    <recommendedName>
        <fullName evidence="3">phosphatidylinositol N-acetylglucosaminyltransferase</fullName>
        <ecNumber evidence="3">2.4.1.198</ecNumber>
    </recommendedName>
    <alternativeName>
        <fullName evidence="7">GlcNAc-PI synthesis protein</fullName>
    </alternativeName>
</protein>
<evidence type="ECO:0000256" key="4">
    <source>
        <dbReference type="ARBA" id="ARBA00022502"/>
    </source>
</evidence>
<accession>A0A284RVE3</accession>
<keyword evidence="8" id="KW-0812">Transmembrane</keyword>
<dbReference type="Pfam" id="PF08288">
    <property type="entry name" value="PIGA"/>
    <property type="match status" value="1"/>
</dbReference>
<dbReference type="PANTHER" id="PTHR45871">
    <property type="entry name" value="N-ACETYLGLUCOSAMINYL-PHOSPHATIDYLINOSITOL BIOSYNTHETIC PROTEIN"/>
    <property type="match status" value="1"/>
</dbReference>
<dbReference type="GO" id="GO:0000506">
    <property type="term" value="C:glycosylphosphatidylinositol-N-acetylglucosaminyltransferase (GPI-GnT) complex"/>
    <property type="evidence" value="ECO:0007669"/>
    <property type="project" value="InterPro"/>
</dbReference>
<evidence type="ECO:0000256" key="6">
    <source>
        <dbReference type="ARBA" id="ARBA00022679"/>
    </source>
</evidence>
<evidence type="ECO:0000256" key="8">
    <source>
        <dbReference type="SAM" id="Phobius"/>
    </source>
</evidence>
<evidence type="ECO:0000259" key="9">
    <source>
        <dbReference type="Pfam" id="PF00534"/>
    </source>
</evidence>
<sequence length="965" mass="108359">MEPIAIAMITDFFHPNVGGVENHVYMLSANLIKRGHKVIVITHSHSPNRVGIRWLLPSLKVYYLPFVPIASSATLPNLFTFLPYLRTILIREHIHLIHAHASLSSLGHEGILHSHLLGVRTVFTDHSLFGFEDAASILTNKLLAGTLRNVDAVICVSHTGRENTVLRGELFDKSGRVQDNVYVIPNALVPEHFQPGTPKSSDTVTIIVLSRLAYRKGIDLLVATAPRICNAFPNVRFVVGGDGPKLIDLLQMREKHNLQDRIELLGPIRPNDVRSVLMRGAIFLNTSLTESFGIAILEAACAGLYVVSTRVGGVPEILPEDMISFADPEEDDVFRAISEAIEIISEGKHDPIRAHERIKTFYDWAQVAERTEVVYETVVKSRQMELWERMKRTMGLGPFAGPIYLIILVVDCLFFMFLEWWFPRDDMDFVVRHWDHDRFAQEEVAVVMAHVLPLDNILPEYTWTLPVVQNAEKIKNSLLGELRNGGMNETSTCSAMITDLLLLQSYLPRYDLEILRLKRTLCILSVTKRCINQCSLFHKSSLAPIRRLPVEILGIVFEEACTLPTFGVNSPVTLPTTISSVCFHWRNICLSTPSIWSNITARHTSPDSSNIIARINHYQSMSLNHALTFDLTAMIDRAGQKRIASTFRIAPPSFLDRCSTVRFTMTGRGRAVYNTLAFRSPLLKSVEICSLDTSMKPWAMFAEAPNIQRLHIHGLGGPATLPSRSQHLITTLSLSRSSSYLLWEFVGVTSATLVDYTTSEIETAIYISLRSHINPAPRPLESLSLTNTLLNPIITNPSFSFSRLATLEIILTPDSELSAATLLDDLQNCLVSKPDPPPITSLSLRYVPISDAELINILDRIPLLRKISIIEPDTEQRSNHLPVITEGFVNYLREHPVLESIELVFAAARSIFLEESGVMDMLERRSTLGLLKEVTIGIRHGREMSAQTLERLRRLREQGIMATQW</sequence>
<dbReference type="GO" id="GO:0017176">
    <property type="term" value="F:phosphatidylinositol N-acetylglucosaminyltransferase activity"/>
    <property type="evidence" value="ECO:0007669"/>
    <property type="project" value="InterPro"/>
</dbReference>
<feature type="transmembrane region" description="Helical" evidence="8">
    <location>
        <begin position="399"/>
        <end position="422"/>
    </location>
</feature>
<dbReference type="STRING" id="47428.A0A284RVE3"/>
<comment type="pathway">
    <text evidence="2">Glycolipid biosynthesis; glycosylphosphatidylinositol-anchor biosynthesis.</text>
</comment>
<evidence type="ECO:0000256" key="1">
    <source>
        <dbReference type="ARBA" id="ARBA00003265"/>
    </source>
</evidence>
<dbReference type="InterPro" id="IPR001296">
    <property type="entry name" value="Glyco_trans_1"/>
</dbReference>
<name>A0A284RVE3_ARMOS</name>
<gene>
    <name evidence="11" type="ORF">ARMOST_16145</name>
</gene>
<comment type="function">
    <text evidence="1">Catalytic subunit in the complex catalyzing the transfer of N-acetylglucosamine from UDP-N-acetylglucosamine to phosphatidylinositol, the first step of GPI biosynthesis.</text>
</comment>
<feature type="domain" description="PIGA GPI anchor biosynthesis" evidence="10">
    <location>
        <begin position="47"/>
        <end position="133"/>
    </location>
</feature>
<dbReference type="InterPro" id="IPR032675">
    <property type="entry name" value="LRR_dom_sf"/>
</dbReference>